<dbReference type="SUPFAM" id="SSF53822">
    <property type="entry name" value="Periplasmic binding protein-like I"/>
    <property type="match status" value="1"/>
</dbReference>
<dbReference type="Proteomes" id="UP000515152">
    <property type="component" value="Chromosome 9"/>
</dbReference>
<dbReference type="GO" id="GO:0005886">
    <property type="term" value="C:plasma membrane"/>
    <property type="evidence" value="ECO:0007669"/>
    <property type="project" value="UniProtKB-SubCell"/>
</dbReference>
<dbReference type="FunFam" id="3.40.50.2300:FF:000302">
    <property type="entry name" value="Si:ch211-203b20.7"/>
    <property type="match status" value="1"/>
</dbReference>
<keyword evidence="11" id="KW-0807">Transducer</keyword>
<evidence type="ECO:0000256" key="8">
    <source>
        <dbReference type="ARBA" id="ARBA00023136"/>
    </source>
</evidence>
<dbReference type="PROSITE" id="PS50259">
    <property type="entry name" value="G_PROTEIN_RECEP_F3_4"/>
    <property type="match status" value="1"/>
</dbReference>
<dbReference type="PANTHER" id="PTHR24061">
    <property type="entry name" value="CALCIUM-SENSING RECEPTOR-RELATED"/>
    <property type="match status" value="1"/>
</dbReference>
<keyword evidence="5" id="KW-0732">Signal</keyword>
<dbReference type="PRINTS" id="PR01535">
    <property type="entry name" value="VOMERONASL2R"/>
</dbReference>
<keyword evidence="14" id="KW-1185">Reference proteome</keyword>
<dbReference type="InterPro" id="IPR000068">
    <property type="entry name" value="GPCR_3_Ca_sens_rcpt-rel"/>
</dbReference>
<proteinExistence type="inferred from homology"/>
<feature type="transmembrane region" description="Helical" evidence="12">
    <location>
        <begin position="625"/>
        <end position="649"/>
    </location>
</feature>
<comment type="subcellular location">
    <subcellularLocation>
        <location evidence="1">Cell membrane</location>
        <topology evidence="1">Multi-pass membrane protein</topology>
    </subcellularLocation>
</comment>
<dbReference type="Pfam" id="PF00003">
    <property type="entry name" value="7tm_3"/>
    <property type="match status" value="1"/>
</dbReference>
<protein>
    <submittedName>
        <fullName evidence="15">Extracellular calcium-sensing receptor-like</fullName>
    </submittedName>
</protein>
<dbReference type="InterPro" id="IPR001828">
    <property type="entry name" value="ANF_lig-bd_rcpt"/>
</dbReference>
<dbReference type="InterPro" id="IPR028082">
    <property type="entry name" value="Peripla_BP_I"/>
</dbReference>
<dbReference type="InterPro" id="IPR011500">
    <property type="entry name" value="GPCR_3_9-Cys_dom"/>
</dbReference>
<feature type="transmembrane region" description="Helical" evidence="12">
    <location>
        <begin position="740"/>
        <end position="759"/>
    </location>
</feature>
<reference evidence="15" key="1">
    <citation type="submission" date="2025-08" db="UniProtKB">
        <authorList>
            <consortium name="RefSeq"/>
        </authorList>
    </citation>
    <scope>IDENTIFICATION</scope>
</reference>
<dbReference type="InterPro" id="IPR017979">
    <property type="entry name" value="GPCR_3_CS"/>
</dbReference>
<dbReference type="InterPro" id="IPR000337">
    <property type="entry name" value="GPCR_3"/>
</dbReference>
<dbReference type="RefSeq" id="XP_012688190.2">
    <property type="nucleotide sequence ID" value="XM_012832736.2"/>
</dbReference>
<keyword evidence="4 12" id="KW-0812">Transmembrane</keyword>
<keyword evidence="8 12" id="KW-0472">Membrane</keyword>
<keyword evidence="10" id="KW-0325">Glycoprotein</keyword>
<dbReference type="GO" id="GO:0004930">
    <property type="term" value="F:G protein-coupled receptor activity"/>
    <property type="evidence" value="ECO:0007669"/>
    <property type="project" value="UniProtKB-KW"/>
</dbReference>
<dbReference type="Pfam" id="PF01094">
    <property type="entry name" value="ANF_receptor"/>
    <property type="match status" value="1"/>
</dbReference>
<dbReference type="Gene3D" id="2.10.50.30">
    <property type="entry name" value="GPCR, family 3, nine cysteines domain"/>
    <property type="match status" value="1"/>
</dbReference>
<dbReference type="Pfam" id="PF07562">
    <property type="entry name" value="NCD3G"/>
    <property type="match status" value="1"/>
</dbReference>
<dbReference type="KEGG" id="char:105904801"/>
<evidence type="ECO:0000256" key="2">
    <source>
        <dbReference type="ARBA" id="ARBA00007242"/>
    </source>
</evidence>
<feature type="transmembrane region" description="Helical" evidence="12">
    <location>
        <begin position="695"/>
        <end position="719"/>
    </location>
</feature>
<evidence type="ECO:0000256" key="10">
    <source>
        <dbReference type="ARBA" id="ARBA00023180"/>
    </source>
</evidence>
<evidence type="ECO:0000256" key="4">
    <source>
        <dbReference type="ARBA" id="ARBA00022692"/>
    </source>
</evidence>
<dbReference type="InterPro" id="IPR017978">
    <property type="entry name" value="GPCR_3_C"/>
</dbReference>
<name>A0A6P3W3I1_CLUHA</name>
<evidence type="ECO:0000256" key="11">
    <source>
        <dbReference type="ARBA" id="ARBA00023224"/>
    </source>
</evidence>
<dbReference type="FunFam" id="2.10.50.30:FF:000002">
    <property type="entry name" value="Vomeronasal 2 receptor, h1"/>
    <property type="match status" value="1"/>
</dbReference>
<comment type="similarity">
    <text evidence="2">Belongs to the G-protein coupled receptor 3 family.</text>
</comment>
<evidence type="ECO:0000313" key="14">
    <source>
        <dbReference type="Proteomes" id="UP000515152"/>
    </source>
</evidence>
<feature type="transmembrane region" description="Helical" evidence="12">
    <location>
        <begin position="661"/>
        <end position="683"/>
    </location>
</feature>
<organism evidence="14 15">
    <name type="scientific">Clupea harengus</name>
    <name type="common">Atlantic herring</name>
    <dbReference type="NCBI Taxonomy" id="7950"/>
    <lineage>
        <taxon>Eukaryota</taxon>
        <taxon>Metazoa</taxon>
        <taxon>Chordata</taxon>
        <taxon>Craniata</taxon>
        <taxon>Vertebrata</taxon>
        <taxon>Euteleostomi</taxon>
        <taxon>Actinopterygii</taxon>
        <taxon>Neopterygii</taxon>
        <taxon>Teleostei</taxon>
        <taxon>Clupei</taxon>
        <taxon>Clupeiformes</taxon>
        <taxon>Clupeoidei</taxon>
        <taxon>Clupeidae</taxon>
        <taxon>Clupea</taxon>
    </lineage>
</organism>
<feature type="domain" description="G-protein coupled receptors family 3 profile" evidence="13">
    <location>
        <begin position="625"/>
        <end position="887"/>
    </location>
</feature>
<evidence type="ECO:0000256" key="9">
    <source>
        <dbReference type="ARBA" id="ARBA00023170"/>
    </source>
</evidence>
<keyword evidence="9" id="KW-0675">Receptor</keyword>
<evidence type="ECO:0000256" key="5">
    <source>
        <dbReference type="ARBA" id="ARBA00022729"/>
    </source>
</evidence>
<dbReference type="PROSITE" id="PS00981">
    <property type="entry name" value="G_PROTEIN_RECEP_F3_3"/>
    <property type="match status" value="1"/>
</dbReference>
<sequence>MAIDYITKWPTTFAIPDQSATYSSSTSLRHQDRVASATLLLLLWLPGEAVVAEMAEQQQSCSRWDQSEGVDDRGISQDGDVVIGGLFVVHNQPPTPDLSFTRNPGQKPCFSFQQGPYRWAHAMVFAVEEINKNPYLLPGVRLGYQILDSCTRYPWSLRAAMSLISGGNHSCKSTGPVRVIIGDASSTQTIMLSRTLSPLQVPLISYQASCACLSNRREFPNVFRTIPSDVYQARTMADLAEYYGWTWVGAVVVNNDYGLLAVQAFRERAQGTGICLAFFETLNRETLAQDVDRAATTVQMSSARVVLVFAWYTDVEALLLELARRNVTGRQFLASEAWSTSSYLLNNPALRNIGNGVLGVAIRSAPIPGLEAHLRQLRPSRHPRDALLRDLWREEFGCNPDSGSSSDSSSLPSCSGTESLEGVQNTFTDTTHLRVTYNAYIAVYAAAHAFHSLLSCSPIENTDMNRGQQCSSDYNISPAKLLQHLSQVNFTTQLGENFLFHGGDIPAVYDLVNWQEAPNGVLKYITIGRVEGSQLHLEDSAIWWATGSQVPGSVCSESCPPGTRKANRKGEPICCFDCLPCADGEISNTTDSLTCEGCPLEFWSNNRKNMCVPLTVEFLSFNDTMGITLTTVAVSGAVMTAAVAIVFLYNRHTPIVKANNSELSFMLLMSLKLCFLCSLLFIGQPTDWSCRIQQAAFGISFVLCISCILVKTIVVLAVFRSARPGSDSMMKWFGPGQQRGSVLLFTCVQVVICAAWLSLRPPLPHRNIGHKIILECTVGSVAGFATLLGYIGVLAAICFLLAFFARKLPDNFNEAKFITFSMLIFCAVWIAFVPAYVSSPGKYAIAVEIFAILASSFGLLLCIFAPKCFIILLRPEKNTKKFLMGKAQTHQ</sequence>
<evidence type="ECO:0000256" key="1">
    <source>
        <dbReference type="ARBA" id="ARBA00004651"/>
    </source>
</evidence>
<evidence type="ECO:0000256" key="3">
    <source>
        <dbReference type="ARBA" id="ARBA00022475"/>
    </source>
</evidence>
<feature type="transmembrane region" description="Helical" evidence="12">
    <location>
        <begin position="849"/>
        <end position="873"/>
    </location>
</feature>
<dbReference type="InterPro" id="IPR004073">
    <property type="entry name" value="GPCR_3_vmron_rcpt_2"/>
</dbReference>
<evidence type="ECO:0000256" key="6">
    <source>
        <dbReference type="ARBA" id="ARBA00022989"/>
    </source>
</evidence>
<dbReference type="GeneID" id="105904801"/>
<dbReference type="CDD" id="cd15283">
    <property type="entry name" value="7tmC_V2R_pheromone"/>
    <property type="match status" value="1"/>
</dbReference>
<accession>A0A6P3W3I1</accession>
<dbReference type="AlphaFoldDB" id="A0A6P3W3I1"/>
<keyword evidence="3" id="KW-1003">Cell membrane</keyword>
<dbReference type="PRINTS" id="PR00248">
    <property type="entry name" value="GPCRMGR"/>
</dbReference>
<evidence type="ECO:0000313" key="15">
    <source>
        <dbReference type="RefSeq" id="XP_012688190.2"/>
    </source>
</evidence>
<evidence type="ECO:0000256" key="12">
    <source>
        <dbReference type="SAM" id="Phobius"/>
    </source>
</evidence>
<dbReference type="PANTHER" id="PTHR24061:SF415">
    <property type="entry name" value="NOVEL PHERMONE RECEPTOR-RELATED"/>
    <property type="match status" value="1"/>
</dbReference>
<dbReference type="InterPro" id="IPR038550">
    <property type="entry name" value="GPCR_3_9-Cys_sf"/>
</dbReference>
<dbReference type="OrthoDB" id="5984008at2759"/>
<evidence type="ECO:0000259" key="13">
    <source>
        <dbReference type="PROSITE" id="PS50259"/>
    </source>
</evidence>
<dbReference type="Gene3D" id="3.40.50.2300">
    <property type="match status" value="2"/>
</dbReference>
<keyword evidence="7" id="KW-0297">G-protein coupled receptor</keyword>
<gene>
    <name evidence="15" type="primary">LOC105904801</name>
</gene>
<evidence type="ECO:0000256" key="7">
    <source>
        <dbReference type="ARBA" id="ARBA00023040"/>
    </source>
</evidence>
<feature type="transmembrane region" description="Helical" evidence="12">
    <location>
        <begin position="817"/>
        <end position="837"/>
    </location>
</feature>
<feature type="transmembrane region" description="Helical" evidence="12">
    <location>
        <begin position="779"/>
        <end position="805"/>
    </location>
</feature>
<keyword evidence="6 12" id="KW-1133">Transmembrane helix</keyword>